<comment type="caution">
    <text evidence="2">The sequence shown here is derived from an EMBL/GenBank/DDBJ whole genome shotgun (WGS) entry which is preliminary data.</text>
</comment>
<protein>
    <recommendedName>
        <fullName evidence="1">Glycerol uptake operon antiterminator regulatory protein</fullName>
    </recommendedName>
</protein>
<dbReference type="GO" id="GO:0045893">
    <property type="term" value="P:positive regulation of DNA-templated transcription"/>
    <property type="evidence" value="ECO:0007669"/>
    <property type="project" value="TreeGrafter"/>
</dbReference>
<organism evidence="2 3">
    <name type="scientific">Metabacillus indicus</name>
    <name type="common">Bacillus indicus</name>
    <dbReference type="NCBI Taxonomy" id="246786"/>
    <lineage>
        <taxon>Bacteria</taxon>
        <taxon>Bacillati</taxon>
        <taxon>Bacillota</taxon>
        <taxon>Bacilli</taxon>
        <taxon>Bacillales</taxon>
        <taxon>Bacillaceae</taxon>
        <taxon>Metabacillus</taxon>
    </lineage>
</organism>
<dbReference type="GO" id="GO:0001072">
    <property type="term" value="F:transcription antitermination factor activity, RNA binding"/>
    <property type="evidence" value="ECO:0007669"/>
    <property type="project" value="TreeGrafter"/>
</dbReference>
<dbReference type="Gene3D" id="3.20.20.70">
    <property type="entry name" value="Aldolase class I"/>
    <property type="match status" value="1"/>
</dbReference>
<dbReference type="InterPro" id="IPR006699">
    <property type="entry name" value="GlpP"/>
</dbReference>
<dbReference type="GO" id="GO:0006071">
    <property type="term" value="P:glycerol metabolic process"/>
    <property type="evidence" value="ECO:0007669"/>
    <property type="project" value="UniProtKB-UniRule"/>
</dbReference>
<reference evidence="2 3" key="1">
    <citation type="journal article" date="2005" name="Int. J. Syst. Evol. Microbiol.">
        <title>Bacillus cibi sp. nov., isolated from jeotgal, a traditional Korean fermented seafood.</title>
        <authorList>
            <person name="Yoon J.H."/>
            <person name="Lee C.H."/>
            <person name="Oh T.K."/>
        </authorList>
    </citation>
    <scope>NUCLEOTIDE SEQUENCE [LARGE SCALE GENOMIC DNA]</scope>
    <source>
        <strain evidence="2 3">DSM 16189</strain>
    </source>
</reference>
<dbReference type="PANTHER" id="PTHR35787">
    <property type="entry name" value="GLYCEROL UPTAKE OPERON ANTITERMINATOR REGULATORY PROTEIN"/>
    <property type="match status" value="1"/>
</dbReference>
<dbReference type="SUPFAM" id="SSF110391">
    <property type="entry name" value="GlpP-like"/>
    <property type="match status" value="1"/>
</dbReference>
<keyword evidence="1" id="KW-0804">Transcription</keyword>
<dbReference type="STRING" id="246786.GS18_0220610"/>
<sequence>MSFEGQQILPAIRNMKQFERFLDSPYTYGVLLDTHLGQVRNIVRLANSSNKKMLIHVDLIQGLKHDEYAAEFICQEVKPAGLISTRSNVIAKAKQRGIYAIQRLFLLDSSALEKSLELIARTKPDYIEVLPGLVPGLIAEIKEKTGIPIFAGGFVKTSDEVHQALQAGATAVTSSEMDLWKNYQKL</sequence>
<dbReference type="AlphaFoldDB" id="A0A084GIT3"/>
<dbReference type="RefSeq" id="WP_029567229.1">
    <property type="nucleotide sequence ID" value="NZ_CP176757.1"/>
</dbReference>
<dbReference type="PANTHER" id="PTHR35787:SF1">
    <property type="entry name" value="GLYCEROL UPTAKE OPERON ANTITERMINATOR REGULATORY PROTEIN"/>
    <property type="match status" value="1"/>
</dbReference>
<comment type="function">
    <text evidence="1">Regulates expression of the glpD operon. In the presence of glycerol 3-phosphate (G3P) causes antitermination of transcription of glpD at the inverted repeat of the leader region to enhance its transcription. Binds and stabilizes glpD leader mRNA.</text>
</comment>
<gene>
    <name evidence="2" type="ORF">GS18_0220610</name>
</gene>
<name>A0A084GIT3_METID</name>
<dbReference type="Pfam" id="PF04309">
    <property type="entry name" value="G3P_antiterm"/>
    <property type="match status" value="1"/>
</dbReference>
<proteinExistence type="predicted"/>
<dbReference type="PIRSF" id="PIRSF016897">
    <property type="entry name" value="GlpP"/>
    <property type="match status" value="1"/>
</dbReference>
<dbReference type="Proteomes" id="UP000028549">
    <property type="component" value="Unassembled WGS sequence"/>
</dbReference>
<keyword evidence="3" id="KW-1185">Reference proteome</keyword>
<dbReference type="EMBL" id="JNVC02000024">
    <property type="protein sequence ID" value="KEZ47245.1"/>
    <property type="molecule type" value="Genomic_DNA"/>
</dbReference>
<evidence type="ECO:0000256" key="1">
    <source>
        <dbReference type="PIRNR" id="PIRNR016897"/>
    </source>
</evidence>
<keyword evidence="1" id="KW-0694">RNA-binding</keyword>
<evidence type="ECO:0000313" key="3">
    <source>
        <dbReference type="Proteomes" id="UP000028549"/>
    </source>
</evidence>
<dbReference type="OrthoDB" id="9799580at2"/>
<dbReference type="GO" id="GO:0003723">
    <property type="term" value="F:RNA binding"/>
    <property type="evidence" value="ECO:0007669"/>
    <property type="project" value="UniProtKB-KW"/>
</dbReference>
<keyword evidence="1" id="KW-0319">Glycerol metabolism</keyword>
<evidence type="ECO:0000313" key="2">
    <source>
        <dbReference type="EMBL" id="KEZ47245.1"/>
    </source>
</evidence>
<keyword evidence="1" id="KW-0805">Transcription regulation</keyword>
<accession>A0A084GIT3</accession>
<dbReference type="InterPro" id="IPR013785">
    <property type="entry name" value="Aldolase_TIM"/>
</dbReference>